<organism evidence="2">
    <name type="scientific">Selaginella moellendorffii</name>
    <name type="common">Spikemoss</name>
    <dbReference type="NCBI Taxonomy" id="88036"/>
    <lineage>
        <taxon>Eukaryota</taxon>
        <taxon>Viridiplantae</taxon>
        <taxon>Streptophyta</taxon>
        <taxon>Embryophyta</taxon>
        <taxon>Tracheophyta</taxon>
        <taxon>Lycopodiopsida</taxon>
        <taxon>Selaginellales</taxon>
        <taxon>Selaginellaceae</taxon>
        <taxon>Selaginella</taxon>
    </lineage>
</organism>
<dbReference type="Proteomes" id="UP000001514">
    <property type="component" value="Unassembled WGS sequence"/>
</dbReference>
<dbReference type="InParanoid" id="D8RG23"/>
<protein>
    <submittedName>
        <fullName evidence="1">Uncharacterized protein</fullName>
    </submittedName>
</protein>
<evidence type="ECO:0000313" key="1">
    <source>
        <dbReference type="EMBL" id="EFJ28966.1"/>
    </source>
</evidence>
<sequence>MDYKFTGSLVLEQAPQERDITNIIDSIQPKVEIKCICSTVISVIVGMSSKSLINSSSSVSPLELVKLPVEFAVSVHRQDFSTSRASHEVLAAAPHPDQVHCSFFVQSDQARRSSLKNCRLVTISRETEK</sequence>
<proteinExistence type="predicted"/>
<name>D8RG23_SELML</name>
<dbReference type="HOGENOM" id="CLU_1952567_0_0_1"/>
<accession>D8RG23</accession>
<dbReference type="KEGG" id="smo:SELMODRAFT_410848"/>
<reference evidence="1 2" key="1">
    <citation type="journal article" date="2011" name="Science">
        <title>The Selaginella genome identifies genetic changes associated with the evolution of vascular plants.</title>
        <authorList>
            <person name="Banks J.A."/>
            <person name="Nishiyama T."/>
            <person name="Hasebe M."/>
            <person name="Bowman J.L."/>
            <person name="Gribskov M."/>
            <person name="dePamphilis C."/>
            <person name="Albert V.A."/>
            <person name="Aono N."/>
            <person name="Aoyama T."/>
            <person name="Ambrose B.A."/>
            <person name="Ashton N.W."/>
            <person name="Axtell M.J."/>
            <person name="Barker E."/>
            <person name="Barker M.S."/>
            <person name="Bennetzen J.L."/>
            <person name="Bonawitz N.D."/>
            <person name="Chapple C."/>
            <person name="Cheng C."/>
            <person name="Correa L.G."/>
            <person name="Dacre M."/>
            <person name="DeBarry J."/>
            <person name="Dreyer I."/>
            <person name="Elias M."/>
            <person name="Engstrom E.M."/>
            <person name="Estelle M."/>
            <person name="Feng L."/>
            <person name="Finet C."/>
            <person name="Floyd S.K."/>
            <person name="Frommer W.B."/>
            <person name="Fujita T."/>
            <person name="Gramzow L."/>
            <person name="Gutensohn M."/>
            <person name="Harholt J."/>
            <person name="Hattori M."/>
            <person name="Heyl A."/>
            <person name="Hirai T."/>
            <person name="Hiwatashi Y."/>
            <person name="Ishikawa M."/>
            <person name="Iwata M."/>
            <person name="Karol K.G."/>
            <person name="Koehler B."/>
            <person name="Kolukisaoglu U."/>
            <person name="Kubo M."/>
            <person name="Kurata T."/>
            <person name="Lalonde S."/>
            <person name="Li K."/>
            <person name="Li Y."/>
            <person name="Litt A."/>
            <person name="Lyons E."/>
            <person name="Manning G."/>
            <person name="Maruyama T."/>
            <person name="Michael T.P."/>
            <person name="Mikami K."/>
            <person name="Miyazaki S."/>
            <person name="Morinaga S."/>
            <person name="Murata T."/>
            <person name="Mueller-Roeber B."/>
            <person name="Nelson D.R."/>
            <person name="Obara M."/>
            <person name="Oguri Y."/>
            <person name="Olmstead R.G."/>
            <person name="Onodera N."/>
            <person name="Petersen B.L."/>
            <person name="Pils B."/>
            <person name="Prigge M."/>
            <person name="Rensing S.A."/>
            <person name="Riano-Pachon D.M."/>
            <person name="Roberts A.W."/>
            <person name="Sato Y."/>
            <person name="Scheller H.V."/>
            <person name="Schulz B."/>
            <person name="Schulz C."/>
            <person name="Shakirov E.V."/>
            <person name="Shibagaki N."/>
            <person name="Shinohara N."/>
            <person name="Shippen D.E."/>
            <person name="Soerensen I."/>
            <person name="Sotooka R."/>
            <person name="Sugimoto N."/>
            <person name="Sugita M."/>
            <person name="Sumikawa N."/>
            <person name="Tanurdzic M."/>
            <person name="Theissen G."/>
            <person name="Ulvskov P."/>
            <person name="Wakazuki S."/>
            <person name="Weng J.K."/>
            <person name="Willats W.W."/>
            <person name="Wipf D."/>
            <person name="Wolf P.G."/>
            <person name="Yang L."/>
            <person name="Zimmer A.D."/>
            <person name="Zhu Q."/>
            <person name="Mitros T."/>
            <person name="Hellsten U."/>
            <person name="Loque D."/>
            <person name="Otillar R."/>
            <person name="Salamov A."/>
            <person name="Schmutz J."/>
            <person name="Shapiro H."/>
            <person name="Lindquist E."/>
            <person name="Lucas S."/>
            <person name="Rokhsar D."/>
            <person name="Grigoriev I.V."/>
        </authorList>
    </citation>
    <scope>NUCLEOTIDE SEQUENCE [LARGE SCALE GENOMIC DNA]</scope>
</reference>
<dbReference type="AlphaFoldDB" id="D8RG23"/>
<gene>
    <name evidence="1" type="ORF">SELMODRAFT_410848</name>
</gene>
<evidence type="ECO:0000313" key="2">
    <source>
        <dbReference type="Proteomes" id="UP000001514"/>
    </source>
</evidence>
<dbReference type="EMBL" id="GL377578">
    <property type="protein sequence ID" value="EFJ28966.1"/>
    <property type="molecule type" value="Genomic_DNA"/>
</dbReference>
<keyword evidence="2" id="KW-1185">Reference proteome</keyword>
<dbReference type="Gramene" id="EFJ28966">
    <property type="protein sequence ID" value="EFJ28966"/>
    <property type="gene ID" value="SELMODRAFT_410848"/>
</dbReference>